<proteinExistence type="inferred from homology"/>
<dbReference type="NCBIfam" id="TIGR01297">
    <property type="entry name" value="CDF"/>
    <property type="match status" value="1"/>
</dbReference>
<dbReference type="Proteomes" id="UP000002574">
    <property type="component" value="Chromosome"/>
</dbReference>
<dbReference type="KEGG" id="hth:HTH_0662"/>
<feature type="domain" description="Cation efflux protein transmembrane" evidence="8">
    <location>
        <begin position="8"/>
        <end position="197"/>
    </location>
</feature>
<evidence type="ECO:0000256" key="4">
    <source>
        <dbReference type="ARBA" id="ARBA00022692"/>
    </source>
</evidence>
<evidence type="ECO:0000256" key="3">
    <source>
        <dbReference type="ARBA" id="ARBA00022448"/>
    </source>
</evidence>
<evidence type="ECO:0000256" key="5">
    <source>
        <dbReference type="ARBA" id="ARBA00022989"/>
    </source>
</evidence>
<keyword evidence="6 7" id="KW-0472">Membrane</keyword>
<dbReference type="InterPro" id="IPR058533">
    <property type="entry name" value="Cation_efflux_TM"/>
</dbReference>
<dbReference type="PANTHER" id="PTHR43840:SF15">
    <property type="entry name" value="MITOCHONDRIAL METAL TRANSPORTER 1-RELATED"/>
    <property type="match status" value="1"/>
</dbReference>
<feature type="domain" description="Cation efflux protein cytoplasmic" evidence="9">
    <location>
        <begin position="202"/>
        <end position="277"/>
    </location>
</feature>
<comment type="similarity">
    <text evidence="2">Belongs to the cation diffusion facilitator (CDF) transporter (TC 2.A.4) family.</text>
</comment>
<evidence type="ECO:0000259" key="9">
    <source>
        <dbReference type="Pfam" id="PF16916"/>
    </source>
</evidence>
<dbReference type="GO" id="GO:0015093">
    <property type="term" value="F:ferrous iron transmembrane transporter activity"/>
    <property type="evidence" value="ECO:0007669"/>
    <property type="project" value="TreeGrafter"/>
</dbReference>
<protein>
    <submittedName>
        <fullName evidence="10">Cation efflux protein</fullName>
    </submittedName>
</protein>
<dbReference type="Gene3D" id="3.30.70.1350">
    <property type="entry name" value="Cation efflux protein, cytoplasmic domain"/>
    <property type="match status" value="1"/>
</dbReference>
<feature type="transmembrane region" description="Helical" evidence="7">
    <location>
        <begin position="105"/>
        <end position="126"/>
    </location>
</feature>
<dbReference type="InterPro" id="IPR027470">
    <property type="entry name" value="Cation_efflux_CTD"/>
</dbReference>
<accession>D3DH21</accession>
<dbReference type="InterPro" id="IPR027469">
    <property type="entry name" value="Cation_efflux_TMD_sf"/>
</dbReference>
<comment type="subcellular location">
    <subcellularLocation>
        <location evidence="1">Membrane</location>
        <topology evidence="1">Multi-pass membrane protein</topology>
    </subcellularLocation>
</comment>
<organism evidence="10 11">
    <name type="scientific">Hydrogenobacter thermophilus (strain DSM 6534 / IAM 12695 / TK-6)</name>
    <dbReference type="NCBI Taxonomy" id="608538"/>
    <lineage>
        <taxon>Bacteria</taxon>
        <taxon>Pseudomonadati</taxon>
        <taxon>Aquificota</taxon>
        <taxon>Aquificia</taxon>
        <taxon>Aquificales</taxon>
        <taxon>Aquificaceae</taxon>
        <taxon>Hydrogenobacter</taxon>
    </lineage>
</organism>
<evidence type="ECO:0000256" key="7">
    <source>
        <dbReference type="SAM" id="Phobius"/>
    </source>
</evidence>
<dbReference type="KEGG" id="hte:Hydth_0660"/>
<dbReference type="AlphaFoldDB" id="D3DH21"/>
<dbReference type="InterPro" id="IPR002524">
    <property type="entry name" value="Cation_efflux"/>
</dbReference>
<evidence type="ECO:0000256" key="6">
    <source>
        <dbReference type="ARBA" id="ARBA00023136"/>
    </source>
</evidence>
<dbReference type="RefSeq" id="WP_012963305.1">
    <property type="nucleotide sequence ID" value="NC_013799.1"/>
</dbReference>
<dbReference type="GO" id="GO:0005886">
    <property type="term" value="C:plasma membrane"/>
    <property type="evidence" value="ECO:0007669"/>
    <property type="project" value="TreeGrafter"/>
</dbReference>
<dbReference type="OrthoDB" id="9806522at2"/>
<evidence type="ECO:0000313" key="10">
    <source>
        <dbReference type="EMBL" id="BAI69123.1"/>
    </source>
</evidence>
<evidence type="ECO:0000256" key="2">
    <source>
        <dbReference type="ARBA" id="ARBA00008114"/>
    </source>
</evidence>
<dbReference type="InterPro" id="IPR050291">
    <property type="entry name" value="CDF_Transporter"/>
</dbReference>
<feature type="transmembrane region" description="Helical" evidence="7">
    <location>
        <begin position="147"/>
        <end position="166"/>
    </location>
</feature>
<dbReference type="STRING" id="608538.HTH_0662"/>
<name>D3DH21_HYDTT</name>
<dbReference type="PANTHER" id="PTHR43840">
    <property type="entry name" value="MITOCHONDRIAL METAL TRANSPORTER 1-RELATED"/>
    <property type="match status" value="1"/>
</dbReference>
<dbReference type="SUPFAM" id="SSF160240">
    <property type="entry name" value="Cation efflux protein cytoplasmic domain-like"/>
    <property type="match status" value="1"/>
</dbReference>
<keyword evidence="5 7" id="KW-1133">Transmembrane helix</keyword>
<reference evidence="10 11" key="1">
    <citation type="journal article" date="2010" name="J. Bacteriol.">
        <title>Complete genome sequence of the thermophilic, obligately chemolithoautotrophic hydrogen-oxidizing bacterium Hydrogenobacter thermophilus TK-6.</title>
        <authorList>
            <person name="Arai H."/>
            <person name="Kanbe H."/>
            <person name="Ishii M."/>
            <person name="Igarashi Y."/>
        </authorList>
    </citation>
    <scope>NUCLEOTIDE SEQUENCE [LARGE SCALE GENOMIC DNA]</scope>
    <source>
        <strain evidence="11">DSM 6534 / IAM 12695 / TK-6 [Tokyo]</strain>
    </source>
</reference>
<keyword evidence="3" id="KW-0813">Transport</keyword>
<feature type="transmembrane region" description="Helical" evidence="7">
    <location>
        <begin position="66"/>
        <end position="85"/>
    </location>
</feature>
<gene>
    <name evidence="10" type="ordered locus">HTH_0662</name>
</gene>
<dbReference type="EMBL" id="AP011112">
    <property type="protein sequence ID" value="BAI69123.1"/>
    <property type="molecule type" value="Genomic_DNA"/>
</dbReference>
<dbReference type="InterPro" id="IPR036837">
    <property type="entry name" value="Cation_efflux_CTD_sf"/>
</dbReference>
<dbReference type="Pfam" id="PF16916">
    <property type="entry name" value="ZT_dimer"/>
    <property type="match status" value="1"/>
</dbReference>
<dbReference type="Gene3D" id="1.20.1510.10">
    <property type="entry name" value="Cation efflux protein transmembrane domain"/>
    <property type="match status" value="1"/>
</dbReference>
<evidence type="ECO:0000313" key="11">
    <source>
        <dbReference type="Proteomes" id="UP000002574"/>
    </source>
</evidence>
<feature type="transmembrane region" description="Helical" evidence="7">
    <location>
        <begin position="172"/>
        <end position="189"/>
    </location>
</feature>
<dbReference type="GO" id="GO:0006882">
    <property type="term" value="P:intracellular zinc ion homeostasis"/>
    <property type="evidence" value="ECO:0007669"/>
    <property type="project" value="TreeGrafter"/>
</dbReference>
<evidence type="ECO:0000256" key="1">
    <source>
        <dbReference type="ARBA" id="ARBA00004141"/>
    </source>
</evidence>
<dbReference type="GO" id="GO:0015341">
    <property type="term" value="F:zinc efflux antiporter activity"/>
    <property type="evidence" value="ECO:0007669"/>
    <property type="project" value="TreeGrafter"/>
</dbReference>
<sequence length="399" mass="44907">MKKEHWALVSLSVNLLQSGAKLLAGVFTGSLSMLGESFHSLSDSFASLVAYLTLRFSDRKSQKFPYGLYKLENIGSISIAIFLFIASYEILQRAFQREVIIKEEYLALGIGVVLFSLFSSLTLSFLERRAGKRLNSPVLVADSYHTLTDTFGSSLVLMSFLSSYMGYQVDRYFAMGVSALIAYTALSIVKREVSVLLDISVDEKTLDHIRQVILSFEEVLEIRHLFVRSSGGKLFADITLMVAGRDFLRIHSLVDKIEESLRKEIPELEMVFIHYEPAQSSKASLGVLIDNEGNVSESFEKAEAVMVFGDKEKPKLIKDLPQREEDMAKALMEMGISIIICGQHPESSRAKWVISKYGGFVWETHQKNPYLALSEVAYNFTDVKTADKERQDNRPFPEA</sequence>
<dbReference type="eggNOG" id="COG0053">
    <property type="taxonomic scope" value="Bacteria"/>
</dbReference>
<keyword evidence="4 7" id="KW-0812">Transmembrane</keyword>
<keyword evidence="11" id="KW-1185">Reference proteome</keyword>
<dbReference type="SUPFAM" id="SSF161111">
    <property type="entry name" value="Cation efflux protein transmembrane domain-like"/>
    <property type="match status" value="1"/>
</dbReference>
<evidence type="ECO:0000259" key="8">
    <source>
        <dbReference type="Pfam" id="PF01545"/>
    </source>
</evidence>
<dbReference type="GO" id="GO:0015086">
    <property type="term" value="F:cadmium ion transmembrane transporter activity"/>
    <property type="evidence" value="ECO:0007669"/>
    <property type="project" value="TreeGrafter"/>
</dbReference>
<dbReference type="Pfam" id="PF01545">
    <property type="entry name" value="Cation_efflux"/>
    <property type="match status" value="1"/>
</dbReference>